<comment type="caution">
    <text evidence="2">The sequence shown here is derived from an EMBL/GenBank/DDBJ whole genome shotgun (WGS) entry which is preliminary data.</text>
</comment>
<evidence type="ECO:0000313" key="3">
    <source>
        <dbReference type="Proteomes" id="UP000324222"/>
    </source>
</evidence>
<sequence>MITPLYLDALRSVCLDAAMLLLLFMSLFLFSGYQHSSSSQHSNSTSNCTQIPVLLSSHVAFTMLRKGV</sequence>
<name>A0A5B7ES54_PORTR</name>
<organism evidence="2 3">
    <name type="scientific">Portunus trituberculatus</name>
    <name type="common">Swimming crab</name>
    <name type="synonym">Neptunus trituberculatus</name>
    <dbReference type="NCBI Taxonomy" id="210409"/>
    <lineage>
        <taxon>Eukaryota</taxon>
        <taxon>Metazoa</taxon>
        <taxon>Ecdysozoa</taxon>
        <taxon>Arthropoda</taxon>
        <taxon>Crustacea</taxon>
        <taxon>Multicrustacea</taxon>
        <taxon>Malacostraca</taxon>
        <taxon>Eumalacostraca</taxon>
        <taxon>Eucarida</taxon>
        <taxon>Decapoda</taxon>
        <taxon>Pleocyemata</taxon>
        <taxon>Brachyura</taxon>
        <taxon>Eubrachyura</taxon>
        <taxon>Portunoidea</taxon>
        <taxon>Portunidae</taxon>
        <taxon>Portuninae</taxon>
        <taxon>Portunus</taxon>
    </lineage>
</organism>
<keyword evidence="1" id="KW-0472">Membrane</keyword>
<evidence type="ECO:0000256" key="1">
    <source>
        <dbReference type="SAM" id="Phobius"/>
    </source>
</evidence>
<proteinExistence type="predicted"/>
<accession>A0A5B7ES54</accession>
<keyword evidence="3" id="KW-1185">Reference proteome</keyword>
<dbReference type="Proteomes" id="UP000324222">
    <property type="component" value="Unassembled WGS sequence"/>
</dbReference>
<evidence type="ECO:0000313" key="2">
    <source>
        <dbReference type="EMBL" id="MPC35184.1"/>
    </source>
</evidence>
<dbReference type="EMBL" id="VSRR010003216">
    <property type="protein sequence ID" value="MPC35184.1"/>
    <property type="molecule type" value="Genomic_DNA"/>
</dbReference>
<dbReference type="AlphaFoldDB" id="A0A5B7ES54"/>
<protein>
    <submittedName>
        <fullName evidence="2">Uncharacterized protein</fullName>
    </submittedName>
</protein>
<reference evidence="2 3" key="1">
    <citation type="submission" date="2019-05" db="EMBL/GenBank/DDBJ databases">
        <title>Another draft genome of Portunus trituberculatus and its Hox gene families provides insights of decapod evolution.</title>
        <authorList>
            <person name="Jeong J.-H."/>
            <person name="Song I."/>
            <person name="Kim S."/>
            <person name="Choi T."/>
            <person name="Kim D."/>
            <person name="Ryu S."/>
            <person name="Kim W."/>
        </authorList>
    </citation>
    <scope>NUCLEOTIDE SEQUENCE [LARGE SCALE GENOMIC DNA]</scope>
    <source>
        <tissue evidence="2">Muscle</tissue>
    </source>
</reference>
<gene>
    <name evidence="2" type="ORF">E2C01_028602</name>
</gene>
<keyword evidence="1" id="KW-1133">Transmembrane helix</keyword>
<keyword evidence="1" id="KW-0812">Transmembrane</keyword>
<feature type="transmembrane region" description="Helical" evidence="1">
    <location>
        <begin position="12"/>
        <end position="33"/>
    </location>
</feature>